<organism evidence="8 9">
    <name type="scientific">Burkholderia vietnamiensis (strain G4 / LMG 22486)</name>
    <name type="common">Burkholderia cepacia (strain R1808)</name>
    <dbReference type="NCBI Taxonomy" id="269482"/>
    <lineage>
        <taxon>Bacteria</taxon>
        <taxon>Pseudomonadati</taxon>
        <taxon>Pseudomonadota</taxon>
        <taxon>Betaproteobacteria</taxon>
        <taxon>Burkholderiales</taxon>
        <taxon>Burkholderiaceae</taxon>
        <taxon>Burkholderia</taxon>
        <taxon>Burkholderia cepacia complex</taxon>
    </lineage>
</organism>
<name>A4JU40_BURVG</name>
<dbReference type="KEGG" id="bvi:Bcep1808_6906"/>
<keyword evidence="3" id="KW-0489">Methyltransferase</keyword>
<keyword evidence="4" id="KW-0808">Transferase</keyword>
<evidence type="ECO:0000313" key="9">
    <source>
        <dbReference type="Proteomes" id="UP000002287"/>
    </source>
</evidence>
<evidence type="ECO:0000256" key="1">
    <source>
        <dbReference type="ARBA" id="ARBA00004286"/>
    </source>
</evidence>
<dbReference type="InterPro" id="IPR003616">
    <property type="entry name" value="Post-SET_dom"/>
</dbReference>
<dbReference type="AlphaFoldDB" id="A4JU40"/>
<evidence type="ECO:0000313" key="8">
    <source>
        <dbReference type="EMBL" id="ABO59793.1"/>
    </source>
</evidence>
<evidence type="ECO:0000256" key="2">
    <source>
        <dbReference type="ARBA" id="ARBA00022454"/>
    </source>
</evidence>
<evidence type="ECO:0000259" key="7">
    <source>
        <dbReference type="PROSITE" id="PS50868"/>
    </source>
</evidence>
<dbReference type="PROSITE" id="PS50868">
    <property type="entry name" value="POST_SET"/>
    <property type="match status" value="1"/>
</dbReference>
<keyword evidence="5" id="KW-0949">S-adenosyl-L-methionine</keyword>
<dbReference type="InterPro" id="IPR050777">
    <property type="entry name" value="SET2_Histone-Lys_MeTrsfase"/>
</dbReference>
<dbReference type="InterPro" id="IPR001214">
    <property type="entry name" value="SET_dom"/>
</dbReference>
<protein>
    <submittedName>
        <fullName evidence="8">Nuclear protein SET</fullName>
    </submittedName>
</protein>
<dbReference type="Proteomes" id="UP000002287">
    <property type="component" value="Plasmid pBVIE01"/>
</dbReference>
<dbReference type="GO" id="GO:0005694">
    <property type="term" value="C:chromosome"/>
    <property type="evidence" value="ECO:0007669"/>
    <property type="project" value="UniProtKB-SubCell"/>
</dbReference>
<dbReference type="PANTHER" id="PTHR22884">
    <property type="entry name" value="SET DOMAIN PROTEINS"/>
    <property type="match status" value="1"/>
</dbReference>
<proteinExistence type="predicted"/>
<evidence type="ECO:0000256" key="3">
    <source>
        <dbReference type="ARBA" id="ARBA00022603"/>
    </source>
</evidence>
<comment type="subcellular location">
    <subcellularLocation>
        <location evidence="1">Chromosome</location>
    </subcellularLocation>
</comment>
<keyword evidence="8" id="KW-0614">Plasmid</keyword>
<dbReference type="Pfam" id="PF00856">
    <property type="entry name" value="SET"/>
    <property type="match status" value="1"/>
</dbReference>
<feature type="domain" description="SET" evidence="6">
    <location>
        <begin position="2"/>
        <end position="113"/>
    </location>
</feature>
<dbReference type="SUPFAM" id="SSF82199">
    <property type="entry name" value="SET domain"/>
    <property type="match status" value="1"/>
</dbReference>
<dbReference type="GO" id="GO:0032259">
    <property type="term" value="P:methylation"/>
    <property type="evidence" value="ECO:0007669"/>
    <property type="project" value="UniProtKB-KW"/>
</dbReference>
<feature type="domain" description="Post-SET" evidence="7">
    <location>
        <begin position="126"/>
        <end position="142"/>
    </location>
</feature>
<gene>
    <name evidence="8" type="ordered locus">Bcep1808_6906</name>
</gene>
<dbReference type="PROSITE" id="PS50280">
    <property type="entry name" value="SET"/>
    <property type="match status" value="1"/>
</dbReference>
<dbReference type="GO" id="GO:0008168">
    <property type="term" value="F:methyltransferase activity"/>
    <property type="evidence" value="ECO:0007669"/>
    <property type="project" value="UniProtKB-KW"/>
</dbReference>
<dbReference type="InterPro" id="IPR046341">
    <property type="entry name" value="SET_dom_sf"/>
</dbReference>
<dbReference type="Gene3D" id="2.170.270.10">
    <property type="entry name" value="SET domain"/>
    <property type="match status" value="1"/>
</dbReference>
<dbReference type="SMART" id="SM00317">
    <property type="entry name" value="SET"/>
    <property type="match status" value="1"/>
</dbReference>
<evidence type="ECO:0000256" key="4">
    <source>
        <dbReference type="ARBA" id="ARBA00022679"/>
    </source>
</evidence>
<evidence type="ECO:0000259" key="6">
    <source>
        <dbReference type="PROSITE" id="PS50280"/>
    </source>
</evidence>
<accession>A4JU40</accession>
<evidence type="ECO:0000256" key="5">
    <source>
        <dbReference type="ARBA" id="ARBA00022691"/>
    </source>
</evidence>
<geneLocation type="plasmid" evidence="8 9">
    <name>pBVIE01</name>
</geneLocation>
<keyword evidence="2" id="KW-0158">Chromosome</keyword>
<sequence length="144" mass="15944">MRRVAVRRSPIHGKGVFALRQITAGDRILEYKGIVTTWKSAIRRHERDGVEGHTFLFGLSDGRVIDGGQEGNSARWVNHACAANCEAIEESGRVYFHATKDLEPGMELLIDYALELDVPVTDEIARGYICRCGSPICRGTMLGI</sequence>
<dbReference type="HOGENOM" id="CLU_020840_4_1_4"/>
<dbReference type="EMBL" id="CP000617">
    <property type="protein sequence ID" value="ABO59793.1"/>
    <property type="molecule type" value="Genomic_DNA"/>
</dbReference>
<reference evidence="8 9" key="1">
    <citation type="submission" date="2007-03" db="EMBL/GenBank/DDBJ databases">
        <title>Complete sequence of plasmid pBVIE01 of Burkholderia vietnamiensis G4.</title>
        <authorList>
            <consortium name="US DOE Joint Genome Institute"/>
            <person name="Copeland A."/>
            <person name="Lucas S."/>
            <person name="Lapidus A."/>
            <person name="Barry K."/>
            <person name="Detter J.C."/>
            <person name="Glavina del Rio T."/>
            <person name="Hammon N."/>
            <person name="Israni S."/>
            <person name="Dalin E."/>
            <person name="Tice H."/>
            <person name="Pitluck S."/>
            <person name="Chain P."/>
            <person name="Malfatti S."/>
            <person name="Shin M."/>
            <person name="Vergez L."/>
            <person name="Schmutz J."/>
            <person name="Larimer F."/>
            <person name="Land M."/>
            <person name="Hauser L."/>
            <person name="Kyrpides N."/>
            <person name="Tiedje J."/>
            <person name="Richardson P."/>
        </authorList>
    </citation>
    <scope>NUCLEOTIDE SEQUENCE [LARGE SCALE GENOMIC DNA]</scope>
    <source>
        <strain evidence="9">G4 / LMG 22486</strain>
        <plasmid evidence="8 9">pBVIE01</plasmid>
    </source>
</reference>